<evidence type="ECO:0000313" key="2">
    <source>
        <dbReference type="EMBL" id="GMH98422.1"/>
    </source>
</evidence>
<feature type="chain" id="PRO_5040926819" evidence="1">
    <location>
        <begin position="25"/>
        <end position="897"/>
    </location>
</feature>
<keyword evidence="1" id="KW-0732">Signal</keyword>
<protein>
    <submittedName>
        <fullName evidence="2">Uncharacterized protein</fullName>
    </submittedName>
</protein>
<comment type="caution">
    <text evidence="2">The sequence shown here is derived from an EMBL/GenBank/DDBJ whole genome shotgun (WGS) entry which is preliminary data.</text>
</comment>
<dbReference type="AlphaFoldDB" id="A0A9W7C381"/>
<name>A0A9W7C381_9STRA</name>
<dbReference type="SUPFAM" id="SSF81901">
    <property type="entry name" value="HCP-like"/>
    <property type="match status" value="1"/>
</dbReference>
<keyword evidence="3" id="KW-1185">Reference proteome</keyword>
<accession>A0A9W7C381</accession>
<proteinExistence type="predicted"/>
<feature type="signal peptide" evidence="1">
    <location>
        <begin position="1"/>
        <end position="24"/>
    </location>
</feature>
<dbReference type="InterPro" id="IPR006597">
    <property type="entry name" value="Sel1-like"/>
</dbReference>
<evidence type="ECO:0000256" key="1">
    <source>
        <dbReference type="SAM" id="SignalP"/>
    </source>
</evidence>
<dbReference type="Gene3D" id="1.25.40.10">
    <property type="entry name" value="Tetratricopeptide repeat domain"/>
    <property type="match status" value="1"/>
</dbReference>
<dbReference type="InterPro" id="IPR011990">
    <property type="entry name" value="TPR-like_helical_dom_sf"/>
</dbReference>
<evidence type="ECO:0000313" key="3">
    <source>
        <dbReference type="Proteomes" id="UP001165160"/>
    </source>
</evidence>
<sequence length="897" mass="99386">MLALVVALQALLGALLALVTLVTCSPLPPPPATLPILLPKSSLHHPYDIIHQETIVGTTVVKSHSCETLCELDTNCTVCNYHINGTCHLYNYDPTIFTILPDTPSNEWTVNVRRLNRRSVDKTLLSQEFTGSSQFLLSEKDTDVPSYEKVPLDHSIQTYVNRSLTITSPYTITFSLLWSPTVESKVCSSPLPITLLTFTPGRLKNTPTLILNPSKTPNSCNKLFLTSLPLTTSPSTPSGQHNEVSGFISTSSFVRGWNVIQLSYDNSVLIGFLNNVKVGSMTSGQFKEPDFGRDRYFKVNAEHIILRDVVWTQGWSRPDFRGGEDEIVSEGGIREYVRGEVGLEEVRRGINYKIVEGKANWEDRILMSYLTYTGDFGKQGVPYYLTDTVSEEYTNVYSGVCSSSLKDLKEVAEESFREFSRGNSKAVRSQVIRDLGKGEEERVEYFRGEGERGNLWLAQSYYWGNNELQQDFGEARRHFEMAAAEGGAINVRGEALYNLGVMHANGQIPAERGINMGGDVRALGLWEEGAALGDLNCMVGLGGFYLRGGKLSNGTAVERNGTMAKEMYEKAREGGSLEAEEMLGKGWVWGWWGKIDYKKGLVHLAVCAGREKDGCLLELGKGIGEKDGWVSRMGREIDKGVGEVVELGGFEVFTNNGRRYISVNNFEVPLGYDCYVARRYLLAVATRGPWVHSALELGIEKYLEGDDGEAMFLWSKCAMMGATACAELAFEIMDGVNAEGGVAGGEAFFKDGSRDGLERARMANWRRELRLKMANDDHARSVGWLGDCYWGGVSNAEGCEVNRTLAMRLYEEGTLLFDDRSTWNEGLGWFFGDEEGGVIRNVTKGKEKLTILFEEKQPGFVAAGAALVGIEIWMYVEGWIEWLRNFNGDSGGVGGEL</sequence>
<dbReference type="EMBL" id="BRXX01000217">
    <property type="protein sequence ID" value="GMH98422.1"/>
    <property type="molecule type" value="Genomic_DNA"/>
</dbReference>
<organism evidence="2 3">
    <name type="scientific">Triparma verrucosa</name>
    <dbReference type="NCBI Taxonomy" id="1606542"/>
    <lineage>
        <taxon>Eukaryota</taxon>
        <taxon>Sar</taxon>
        <taxon>Stramenopiles</taxon>
        <taxon>Ochrophyta</taxon>
        <taxon>Bolidophyceae</taxon>
        <taxon>Parmales</taxon>
        <taxon>Triparmaceae</taxon>
        <taxon>Triparma</taxon>
    </lineage>
</organism>
<dbReference type="Proteomes" id="UP001165160">
    <property type="component" value="Unassembled WGS sequence"/>
</dbReference>
<reference evidence="3" key="1">
    <citation type="journal article" date="2023" name="Commun. Biol.">
        <title>Genome analysis of Parmales, the sister group of diatoms, reveals the evolutionary specialization of diatoms from phago-mixotrophs to photoautotrophs.</title>
        <authorList>
            <person name="Ban H."/>
            <person name="Sato S."/>
            <person name="Yoshikawa S."/>
            <person name="Yamada K."/>
            <person name="Nakamura Y."/>
            <person name="Ichinomiya M."/>
            <person name="Sato N."/>
            <person name="Blanc-Mathieu R."/>
            <person name="Endo H."/>
            <person name="Kuwata A."/>
            <person name="Ogata H."/>
        </authorList>
    </citation>
    <scope>NUCLEOTIDE SEQUENCE [LARGE SCALE GENOMIC DNA]</scope>
    <source>
        <strain evidence="3">NIES 3699</strain>
    </source>
</reference>
<gene>
    <name evidence="2" type="ORF">TrVE_jg1015</name>
</gene>
<dbReference type="SMART" id="SM00671">
    <property type="entry name" value="SEL1"/>
    <property type="match status" value="4"/>
</dbReference>